<dbReference type="GeneID" id="60321187"/>
<gene>
    <name evidence="2" type="primary">23</name>
    <name evidence="2" type="ORF">SEA_QUESADILLA_23</name>
</gene>
<dbReference type="EMBL" id="MN617843">
    <property type="protein sequence ID" value="QGH75271.1"/>
    <property type="molecule type" value="Genomic_DNA"/>
</dbReference>
<feature type="region of interest" description="Disordered" evidence="1">
    <location>
        <begin position="1"/>
        <end position="21"/>
    </location>
</feature>
<evidence type="ECO:0000313" key="2">
    <source>
        <dbReference type="EMBL" id="QGH75271.1"/>
    </source>
</evidence>
<keyword evidence="3" id="KW-1185">Reference proteome</keyword>
<organism evidence="2 3">
    <name type="scientific">Mycobacterium phage Quesadilla</name>
    <dbReference type="NCBI Taxonomy" id="2664226"/>
    <lineage>
        <taxon>Viruses</taxon>
        <taxon>Duplodnaviria</taxon>
        <taxon>Heunggongvirae</taxon>
        <taxon>Uroviricota</taxon>
        <taxon>Caudoviricetes</taxon>
        <taxon>Bclasvirinae</taxon>
        <taxon>Quesadillavirus</taxon>
        <taxon>Quesadillavirus quesadilla</taxon>
    </lineage>
</organism>
<accession>A0A5Q2W9R8</accession>
<name>A0A5Q2W9R8_9CAUD</name>
<reference evidence="2 3" key="1">
    <citation type="submission" date="2019-10" db="EMBL/GenBank/DDBJ databases">
        <authorList>
            <person name="Jorgensen H.J."/>
            <person name="Tolsma S."/>
            <person name="Caruso S.M."/>
            <person name="Garlena R.A."/>
            <person name="Russell D.A."/>
            <person name="Pope W.H."/>
            <person name="Jacobs-Se D."/>
            <person name="Hatfull G.F."/>
        </authorList>
    </citation>
    <scope>NUCLEOTIDE SEQUENCE [LARGE SCALE GENOMIC DNA]</scope>
</reference>
<sequence length="252" mass="27117">MPSFAWPIDRSSFPPLPELTDPPTDEFVKALTERNAAENLAVQVMFDLSGRQFGLEERTVRPCRQPLRNHHGAGPVTSYVVSWEPQLGGWLNLPCGCAGACREAGPNVVHLPGPVAEVTEVKIAGAVLPPNVWTLEGNLLYRREGPWPSQDLNRPLGDVGTWGVTYRRGIPVPGGADILTGILAKEFLAAISAGDSKCRLPRTVTAVSRQGVSYRAYDPAVIYANGKTGLPEVDLWLASVNPNHLAAAPSVI</sequence>
<evidence type="ECO:0000313" key="3">
    <source>
        <dbReference type="Proteomes" id="UP000370142"/>
    </source>
</evidence>
<proteinExistence type="predicted"/>
<dbReference type="KEGG" id="vg:60321187"/>
<protein>
    <submittedName>
        <fullName evidence="2">Head-to-tail adaptor</fullName>
    </submittedName>
</protein>
<evidence type="ECO:0000256" key="1">
    <source>
        <dbReference type="SAM" id="MobiDB-lite"/>
    </source>
</evidence>
<dbReference type="Proteomes" id="UP000370142">
    <property type="component" value="Segment"/>
</dbReference>
<dbReference type="RefSeq" id="YP_009949779.1">
    <property type="nucleotide sequence ID" value="NC_051584.1"/>
</dbReference>